<organism evidence="2 3">
    <name type="scientific">Segatella oris</name>
    <dbReference type="NCBI Taxonomy" id="28135"/>
    <lineage>
        <taxon>Bacteria</taxon>
        <taxon>Pseudomonadati</taxon>
        <taxon>Bacteroidota</taxon>
        <taxon>Bacteroidia</taxon>
        <taxon>Bacteroidales</taxon>
        <taxon>Prevotellaceae</taxon>
        <taxon>Segatella</taxon>
    </lineage>
</organism>
<evidence type="ECO:0000313" key="2">
    <source>
        <dbReference type="EMBL" id="VEH15046.1"/>
    </source>
</evidence>
<sequence length="49" mass="5365">MKSEYFIGLSLPIDQDGDPGDGGQAKDGFFDKGDNENERGIVSYKPREA</sequence>
<name>A0A448L4Y8_9BACT</name>
<dbReference type="Proteomes" id="UP000274578">
    <property type="component" value="Chromosome 1"/>
</dbReference>
<dbReference type="GeneID" id="85013503"/>
<reference evidence="2 3" key="1">
    <citation type="submission" date="2018-12" db="EMBL/GenBank/DDBJ databases">
        <authorList>
            <consortium name="Pathogen Informatics"/>
        </authorList>
    </citation>
    <scope>NUCLEOTIDE SEQUENCE [LARGE SCALE GENOMIC DNA]</scope>
    <source>
        <strain evidence="2 3">NCTC13071</strain>
    </source>
</reference>
<dbReference type="RefSeq" id="WP_018919811.1">
    <property type="nucleotide sequence ID" value="NZ_LR134384.1"/>
</dbReference>
<dbReference type="AlphaFoldDB" id="A0A448L4Y8"/>
<protein>
    <submittedName>
        <fullName evidence="2">Uncharacterized protein</fullName>
    </submittedName>
</protein>
<gene>
    <name evidence="2" type="ORF">NCTC13071_01032</name>
</gene>
<evidence type="ECO:0000313" key="3">
    <source>
        <dbReference type="Proteomes" id="UP000274578"/>
    </source>
</evidence>
<accession>A0A448L4Y8</accession>
<dbReference type="EMBL" id="LR134384">
    <property type="protein sequence ID" value="VEH15046.1"/>
    <property type="molecule type" value="Genomic_DNA"/>
</dbReference>
<feature type="region of interest" description="Disordered" evidence="1">
    <location>
        <begin position="1"/>
        <end position="49"/>
    </location>
</feature>
<evidence type="ECO:0000256" key="1">
    <source>
        <dbReference type="SAM" id="MobiDB-lite"/>
    </source>
</evidence>
<proteinExistence type="predicted"/>
<dbReference type="KEGG" id="poc:NCTC13071_01032"/>
<feature type="compositionally biased region" description="Basic and acidic residues" evidence="1">
    <location>
        <begin position="28"/>
        <end position="49"/>
    </location>
</feature>